<dbReference type="Pfam" id="PF24664">
    <property type="entry name" value="Monjiviricetes_fusion"/>
    <property type="match status" value="1"/>
</dbReference>
<evidence type="ECO:0000313" key="2">
    <source>
        <dbReference type="Proteomes" id="UP000478052"/>
    </source>
</evidence>
<sequence>MLSRYIKYILTYICILKLNPIQTFIAYDCGGQQINIRAFNSIDVDLCETPKPTDIESLPKIKLLQKVEHNIHNTLVHASFQCSSFEDTQMVDGGYYLQVIELGHARCDDLH</sequence>
<gene>
    <name evidence="1" type="ORF">FWK35_00035337</name>
</gene>
<accession>A0A6G0VK56</accession>
<evidence type="ECO:0000313" key="1">
    <source>
        <dbReference type="EMBL" id="KAF0691839.1"/>
    </source>
</evidence>
<dbReference type="EMBL" id="VUJU01015851">
    <property type="protein sequence ID" value="KAF0691839.1"/>
    <property type="molecule type" value="Genomic_DNA"/>
</dbReference>
<organism evidence="1 2">
    <name type="scientific">Aphis craccivora</name>
    <name type="common">Cowpea aphid</name>
    <dbReference type="NCBI Taxonomy" id="307492"/>
    <lineage>
        <taxon>Eukaryota</taxon>
        <taxon>Metazoa</taxon>
        <taxon>Ecdysozoa</taxon>
        <taxon>Arthropoda</taxon>
        <taxon>Hexapoda</taxon>
        <taxon>Insecta</taxon>
        <taxon>Pterygota</taxon>
        <taxon>Neoptera</taxon>
        <taxon>Paraneoptera</taxon>
        <taxon>Hemiptera</taxon>
        <taxon>Sternorrhyncha</taxon>
        <taxon>Aphidomorpha</taxon>
        <taxon>Aphidoidea</taxon>
        <taxon>Aphididae</taxon>
        <taxon>Aphidini</taxon>
        <taxon>Aphis</taxon>
        <taxon>Aphis</taxon>
    </lineage>
</organism>
<dbReference type="Proteomes" id="UP000478052">
    <property type="component" value="Unassembled WGS sequence"/>
</dbReference>
<protein>
    <submittedName>
        <fullName evidence="1">Uncharacterized protein</fullName>
    </submittedName>
</protein>
<proteinExistence type="predicted"/>
<reference evidence="1 2" key="1">
    <citation type="submission" date="2019-08" db="EMBL/GenBank/DDBJ databases">
        <title>Whole genome of Aphis craccivora.</title>
        <authorList>
            <person name="Voronova N.V."/>
            <person name="Shulinski R.S."/>
            <person name="Bandarenka Y.V."/>
            <person name="Zhorov D.G."/>
            <person name="Warner D."/>
        </authorList>
    </citation>
    <scope>NUCLEOTIDE SEQUENCE [LARGE SCALE GENOMIC DNA]</scope>
    <source>
        <strain evidence="1">180601</strain>
        <tissue evidence="1">Whole Body</tissue>
    </source>
</reference>
<comment type="caution">
    <text evidence="1">The sequence shown here is derived from an EMBL/GenBank/DDBJ whole genome shotgun (WGS) entry which is preliminary data.</text>
</comment>
<keyword evidence="2" id="KW-1185">Reference proteome</keyword>
<name>A0A6G0VK56_APHCR</name>
<dbReference type="AlphaFoldDB" id="A0A6G0VK56"/>